<accession>A0ACC3DQU5</accession>
<reference evidence="1" key="1">
    <citation type="submission" date="2024-09" db="EMBL/GenBank/DDBJ databases">
        <title>Black Yeasts Isolated from many extreme environments.</title>
        <authorList>
            <person name="Coleine C."/>
            <person name="Stajich J.E."/>
            <person name="Selbmann L."/>
        </authorList>
    </citation>
    <scope>NUCLEOTIDE SEQUENCE</scope>
    <source>
        <strain evidence="1">CCFEE 5737</strain>
    </source>
</reference>
<organism evidence="1 2">
    <name type="scientific">Coniosporium uncinatum</name>
    <dbReference type="NCBI Taxonomy" id="93489"/>
    <lineage>
        <taxon>Eukaryota</taxon>
        <taxon>Fungi</taxon>
        <taxon>Dikarya</taxon>
        <taxon>Ascomycota</taxon>
        <taxon>Pezizomycotina</taxon>
        <taxon>Dothideomycetes</taxon>
        <taxon>Dothideomycetes incertae sedis</taxon>
        <taxon>Coniosporium</taxon>
    </lineage>
</organism>
<dbReference type="Proteomes" id="UP001186974">
    <property type="component" value="Unassembled WGS sequence"/>
</dbReference>
<protein>
    <submittedName>
        <fullName evidence="1">Uncharacterized protein</fullName>
    </submittedName>
</protein>
<gene>
    <name evidence="1" type="ORF">LTS18_006087</name>
</gene>
<sequence length="318" mass="33351">MSVDATWLIVPVDKAGVQKAVKAAYCGLSNVPLLSVLCGSKTAWPLLPVPANLFPNFPAGKHPVIVQQSYNHDIRQTIANNGFFIQALRGSSIIVPLVDRLRDGKTPFNLPVLGYLNSTVPEVAGTIGGVTLQAGCFTPDSSAYEQDTSNPNQFRSQSRNQILSPTLLPCGNCPLGAPCIEPSNIDMYFKSAHPAQSPYPYTLPALKSLLNAPTILNFLGSLANGAGGGFPGSVLGGCKDIPCCERDTTYFNYSSAQPMARVGISVKLYEPQVPAGLGGSYGDSASSRVGGFSACGQLIGGGLEECKVAAARVDRTAL</sequence>
<evidence type="ECO:0000313" key="2">
    <source>
        <dbReference type="Proteomes" id="UP001186974"/>
    </source>
</evidence>
<dbReference type="EMBL" id="JAWDJW010001476">
    <property type="protein sequence ID" value="KAK3078969.1"/>
    <property type="molecule type" value="Genomic_DNA"/>
</dbReference>
<evidence type="ECO:0000313" key="1">
    <source>
        <dbReference type="EMBL" id="KAK3078969.1"/>
    </source>
</evidence>
<comment type="caution">
    <text evidence="1">The sequence shown here is derived from an EMBL/GenBank/DDBJ whole genome shotgun (WGS) entry which is preliminary data.</text>
</comment>
<keyword evidence="2" id="KW-1185">Reference proteome</keyword>
<name>A0ACC3DQU5_9PEZI</name>
<proteinExistence type="predicted"/>